<dbReference type="PANTHER" id="PTHR43099:SF2">
    <property type="entry name" value="UPF0053 PROTEIN YRKA"/>
    <property type="match status" value="1"/>
</dbReference>
<evidence type="ECO:0000313" key="14">
    <source>
        <dbReference type="EMBL" id="NCJ06471.1"/>
    </source>
</evidence>
<proteinExistence type="inferred from homology"/>
<dbReference type="InterPro" id="IPR036318">
    <property type="entry name" value="FAD-bd_PCMH-like_sf"/>
</dbReference>
<comment type="caution">
    <text evidence="14">The sequence shown here is derived from an EMBL/GenBank/DDBJ whole genome shotgun (WGS) entry which is preliminary data.</text>
</comment>
<evidence type="ECO:0000256" key="10">
    <source>
        <dbReference type="PROSITE-ProRule" id="PRU01193"/>
    </source>
</evidence>
<dbReference type="Gene3D" id="3.10.580.10">
    <property type="entry name" value="CBS-domain"/>
    <property type="match status" value="1"/>
</dbReference>
<sequence>MIPFAAFVLAQISGSSLGDGGLDPAEAVSRVLAIMALIAINAFFVTAEFSIVAVRRSRINQLAEEGDDPAKAVQGLQREIDRLLSTTQLGITLSSLALGWIGEKTMATLVAFWLRQLPLSNTAARWMAHSLSVPIAFLAIAYLQIVLGELCPKSLALIYSEELSRLLGPPSLAIARFFKPLIWILNQSTRWLLRLVGIRYSDQSWSNRVTSEELQLIISTATESSGLQADERELLTNVFEFGDVLVEEVMVPRTQINAIDSTATFQAFLEEISQSNHNYYPVIGESLDDIRGILHFKDLSASLAKGKLKPNTPIKEWVQAAWFVTEGTPIREVLHLMKKYKLGIVMVREEEVNGTAGLVTPQDLISEIIGTFDEPGNHHQDAEIQELDNHTFLIQAQTDLETVNDQLALDLPATDEYQTLGGFLIYQMQKIPDVGESHREGALELTVMSTDGPRLVKIQLQILADTEGVNENIEDGAVLGDPHDR</sequence>
<dbReference type="PROSITE" id="PS51846">
    <property type="entry name" value="CNNM"/>
    <property type="match status" value="1"/>
</dbReference>
<evidence type="ECO:0000259" key="12">
    <source>
        <dbReference type="PROSITE" id="PS51371"/>
    </source>
</evidence>
<keyword evidence="15" id="KW-1185">Reference proteome</keyword>
<dbReference type="PANTHER" id="PTHR43099">
    <property type="entry name" value="UPF0053 PROTEIN YRKA"/>
    <property type="match status" value="1"/>
</dbReference>
<dbReference type="Pfam" id="PF01595">
    <property type="entry name" value="CNNM"/>
    <property type="match status" value="1"/>
</dbReference>
<accession>A0A8K2A737</accession>
<dbReference type="PROSITE" id="PS51371">
    <property type="entry name" value="CBS"/>
    <property type="match status" value="2"/>
</dbReference>
<dbReference type="SUPFAM" id="SSF56176">
    <property type="entry name" value="FAD-binding/transporter-associated domain-like"/>
    <property type="match status" value="1"/>
</dbReference>
<dbReference type="SUPFAM" id="SSF54631">
    <property type="entry name" value="CBS-domain pair"/>
    <property type="match status" value="1"/>
</dbReference>
<dbReference type="InterPro" id="IPR051676">
    <property type="entry name" value="UPF0053_domain"/>
</dbReference>
<dbReference type="InterPro" id="IPR005170">
    <property type="entry name" value="Transptr-assoc_dom"/>
</dbReference>
<comment type="similarity">
    <text evidence="2">Belongs to the UPF0053 family.</text>
</comment>
<feature type="transmembrane region" description="Helical" evidence="11">
    <location>
        <begin position="28"/>
        <end position="54"/>
    </location>
</feature>
<evidence type="ECO:0000256" key="9">
    <source>
        <dbReference type="PROSITE-ProRule" id="PRU00703"/>
    </source>
</evidence>
<dbReference type="Pfam" id="PF03471">
    <property type="entry name" value="CorC_HlyC"/>
    <property type="match status" value="1"/>
</dbReference>
<comment type="subcellular location">
    <subcellularLocation>
        <location evidence="1">Cell membrane</location>
        <topology evidence="1">Multi-pass membrane protein</topology>
    </subcellularLocation>
</comment>
<keyword evidence="6 10" id="KW-1133">Transmembrane helix</keyword>
<dbReference type="InterPro" id="IPR002550">
    <property type="entry name" value="CNNM"/>
</dbReference>
<dbReference type="InterPro" id="IPR000644">
    <property type="entry name" value="CBS_dom"/>
</dbReference>
<keyword evidence="4 10" id="KW-0812">Transmembrane</keyword>
<dbReference type="EMBL" id="WVIC01000013">
    <property type="protein sequence ID" value="NCJ06471.1"/>
    <property type="molecule type" value="Genomic_DNA"/>
</dbReference>
<evidence type="ECO:0000256" key="2">
    <source>
        <dbReference type="ARBA" id="ARBA00006337"/>
    </source>
</evidence>
<protein>
    <submittedName>
        <fullName evidence="14">DUF21 domain-containing protein</fullName>
    </submittedName>
</protein>
<dbReference type="GO" id="GO:0005886">
    <property type="term" value="C:plasma membrane"/>
    <property type="evidence" value="ECO:0007669"/>
    <property type="project" value="UniProtKB-SubCell"/>
</dbReference>
<dbReference type="AlphaFoldDB" id="A0A8K2A737"/>
<reference evidence="14" key="1">
    <citation type="submission" date="2019-12" db="EMBL/GenBank/DDBJ databases">
        <title>High-Quality draft genome sequences of three cyanobacteria isolated from the limestone walls of the Old Cathedral of Coimbra.</title>
        <authorList>
            <person name="Tiago I."/>
            <person name="Soares F."/>
            <person name="Portugal A."/>
        </authorList>
    </citation>
    <scope>NUCLEOTIDE SEQUENCE [LARGE SCALE GENOMIC DNA]</scope>
    <source>
        <strain evidence="14">C</strain>
    </source>
</reference>
<dbReference type="SMART" id="SM01091">
    <property type="entry name" value="CorC_HlyC"/>
    <property type="match status" value="1"/>
</dbReference>
<evidence type="ECO:0000259" key="13">
    <source>
        <dbReference type="PROSITE" id="PS51846"/>
    </source>
</evidence>
<gene>
    <name evidence="14" type="ORF">GS597_08090</name>
</gene>
<dbReference type="RefSeq" id="WP_161824949.1">
    <property type="nucleotide sequence ID" value="NZ_WVIC01000013.1"/>
</dbReference>
<evidence type="ECO:0000256" key="4">
    <source>
        <dbReference type="ARBA" id="ARBA00022692"/>
    </source>
</evidence>
<dbReference type="Pfam" id="PF00571">
    <property type="entry name" value="CBS"/>
    <property type="match status" value="1"/>
</dbReference>
<organism evidence="14 15">
    <name type="scientific">Petrachloros mirabilis ULC683</name>
    <dbReference type="NCBI Taxonomy" id="2781853"/>
    <lineage>
        <taxon>Bacteria</taxon>
        <taxon>Bacillati</taxon>
        <taxon>Cyanobacteriota</taxon>
        <taxon>Cyanophyceae</taxon>
        <taxon>Synechococcales</taxon>
        <taxon>Petrachlorosaceae</taxon>
        <taxon>Petrachloros</taxon>
        <taxon>Petrachloros mirabilis</taxon>
    </lineage>
</organism>
<evidence type="ECO:0000256" key="7">
    <source>
        <dbReference type="ARBA" id="ARBA00023122"/>
    </source>
</evidence>
<keyword evidence="3" id="KW-1003">Cell membrane</keyword>
<dbReference type="CDD" id="cd04590">
    <property type="entry name" value="CBS_pair_CorC_HlyC_assoc"/>
    <property type="match status" value="1"/>
</dbReference>
<feature type="transmembrane region" description="Helical" evidence="11">
    <location>
        <begin position="126"/>
        <end position="147"/>
    </location>
</feature>
<feature type="domain" description="CNNM transmembrane" evidence="13">
    <location>
        <begin position="23"/>
        <end position="231"/>
    </location>
</feature>
<keyword evidence="8 10" id="KW-0472">Membrane</keyword>
<keyword evidence="7 9" id="KW-0129">CBS domain</keyword>
<dbReference type="Proteomes" id="UP000607397">
    <property type="component" value="Unassembled WGS sequence"/>
</dbReference>
<dbReference type="InterPro" id="IPR044751">
    <property type="entry name" value="Ion_transp-like_CBS"/>
</dbReference>
<name>A0A8K2A737_9CYAN</name>
<dbReference type="Gene3D" id="3.30.465.10">
    <property type="match status" value="1"/>
</dbReference>
<evidence type="ECO:0000256" key="3">
    <source>
        <dbReference type="ARBA" id="ARBA00022475"/>
    </source>
</evidence>
<dbReference type="GO" id="GO:0050660">
    <property type="term" value="F:flavin adenine dinucleotide binding"/>
    <property type="evidence" value="ECO:0007669"/>
    <property type="project" value="InterPro"/>
</dbReference>
<evidence type="ECO:0000256" key="8">
    <source>
        <dbReference type="ARBA" id="ARBA00023136"/>
    </source>
</evidence>
<dbReference type="InterPro" id="IPR016169">
    <property type="entry name" value="FAD-bd_PCMH_sub2"/>
</dbReference>
<evidence type="ECO:0000256" key="6">
    <source>
        <dbReference type="ARBA" id="ARBA00022989"/>
    </source>
</evidence>
<feature type="domain" description="CBS" evidence="12">
    <location>
        <begin position="313"/>
        <end position="374"/>
    </location>
</feature>
<evidence type="ECO:0000256" key="11">
    <source>
        <dbReference type="SAM" id="Phobius"/>
    </source>
</evidence>
<feature type="domain" description="CBS" evidence="12">
    <location>
        <begin position="250"/>
        <end position="310"/>
    </location>
</feature>
<evidence type="ECO:0000313" key="15">
    <source>
        <dbReference type="Proteomes" id="UP000607397"/>
    </source>
</evidence>
<keyword evidence="5" id="KW-0677">Repeat</keyword>
<dbReference type="InterPro" id="IPR046342">
    <property type="entry name" value="CBS_dom_sf"/>
</dbReference>
<evidence type="ECO:0000256" key="1">
    <source>
        <dbReference type="ARBA" id="ARBA00004651"/>
    </source>
</evidence>
<evidence type="ECO:0000256" key="5">
    <source>
        <dbReference type="ARBA" id="ARBA00022737"/>
    </source>
</evidence>